<dbReference type="OrthoDB" id="8965990at2"/>
<accession>A0A482ISY4</accession>
<dbReference type="EMBL" id="CP037900">
    <property type="protein sequence ID" value="QBP09900.1"/>
    <property type="molecule type" value="Genomic_DNA"/>
</dbReference>
<evidence type="ECO:0000313" key="2">
    <source>
        <dbReference type="EMBL" id="QBP09900.1"/>
    </source>
</evidence>
<protein>
    <submittedName>
        <fullName evidence="2">Uncharacterized protein</fullName>
    </submittedName>
</protein>
<organism evidence="2 3">
    <name type="scientific">Cupriavidus metallidurans</name>
    <dbReference type="NCBI Taxonomy" id="119219"/>
    <lineage>
        <taxon>Bacteria</taxon>
        <taxon>Pseudomonadati</taxon>
        <taxon>Pseudomonadota</taxon>
        <taxon>Betaproteobacteria</taxon>
        <taxon>Burkholderiales</taxon>
        <taxon>Burkholderiaceae</taxon>
        <taxon>Cupriavidus</taxon>
    </lineage>
</organism>
<proteinExistence type="predicted"/>
<name>A0A482ISY4_9BURK</name>
<sequence>MGVTSGYWQMWHIFSSGMVYCALGMPNIECTGGRWRSLLPHLPVRDRYAQAKLLQATVAFMEIRGEVKIPPGSDRLRLLYSRYLPWSARLQTQESAPTPSASSPSPADQPNTAVA</sequence>
<evidence type="ECO:0000256" key="1">
    <source>
        <dbReference type="SAM" id="MobiDB-lite"/>
    </source>
</evidence>
<evidence type="ECO:0000313" key="3">
    <source>
        <dbReference type="Proteomes" id="UP000253772"/>
    </source>
</evidence>
<dbReference type="Proteomes" id="UP000253772">
    <property type="component" value="Chromosome c1"/>
</dbReference>
<dbReference type="RefSeq" id="WP_080672786.1">
    <property type="nucleotide sequence ID" value="NZ_JBNNIJ010000003.1"/>
</dbReference>
<feature type="compositionally biased region" description="Low complexity" evidence="1">
    <location>
        <begin position="95"/>
        <end position="106"/>
    </location>
</feature>
<feature type="region of interest" description="Disordered" evidence="1">
    <location>
        <begin position="92"/>
        <end position="115"/>
    </location>
</feature>
<gene>
    <name evidence="2" type="ORF">DDF84_009050</name>
</gene>
<dbReference type="AlphaFoldDB" id="A0A482ISY4"/>
<reference evidence="2 3" key="1">
    <citation type="submission" date="2019-03" db="EMBL/GenBank/DDBJ databases">
        <title>Comparative insights into the high quality Complete genome sequence of highly metal resistant Cupriavidus metallidurans strain BS1 isolated from a gold-copper mine.</title>
        <authorList>
            <person name="Mazhar H.S."/>
            <person name="Rensing C."/>
        </authorList>
    </citation>
    <scope>NUCLEOTIDE SEQUENCE [LARGE SCALE GENOMIC DNA]</scope>
    <source>
        <strain evidence="2 3">BS1</strain>
    </source>
</reference>